<dbReference type="InterPro" id="IPR041118">
    <property type="entry name" value="Rx_N"/>
</dbReference>
<feature type="domain" description="Disease resistance N-terminal" evidence="8">
    <location>
        <begin position="27"/>
        <end position="77"/>
    </location>
</feature>
<evidence type="ECO:0000256" key="5">
    <source>
        <dbReference type="ARBA" id="ARBA00022821"/>
    </source>
</evidence>
<organism evidence="9 10">
    <name type="scientific">Carex littledalei</name>
    <dbReference type="NCBI Taxonomy" id="544730"/>
    <lineage>
        <taxon>Eukaryota</taxon>
        <taxon>Viridiplantae</taxon>
        <taxon>Streptophyta</taxon>
        <taxon>Embryophyta</taxon>
        <taxon>Tracheophyta</taxon>
        <taxon>Spermatophyta</taxon>
        <taxon>Magnoliopsida</taxon>
        <taxon>Liliopsida</taxon>
        <taxon>Poales</taxon>
        <taxon>Cyperaceae</taxon>
        <taxon>Cyperoideae</taxon>
        <taxon>Cariceae</taxon>
        <taxon>Carex</taxon>
        <taxon>Carex subgen. Euthyceras</taxon>
    </lineage>
</organism>
<evidence type="ECO:0000256" key="1">
    <source>
        <dbReference type="ARBA" id="ARBA00008894"/>
    </source>
</evidence>
<comment type="caution">
    <text evidence="9">The sequence shown here is derived from an EMBL/GenBank/DDBJ whole genome shotgun (WGS) entry which is preliminary data.</text>
</comment>
<evidence type="ECO:0000256" key="6">
    <source>
        <dbReference type="SAM" id="Coils"/>
    </source>
</evidence>
<keyword evidence="2" id="KW-0433">Leucine-rich repeat</keyword>
<dbReference type="AlphaFoldDB" id="A0A833R3F4"/>
<comment type="similarity">
    <text evidence="1">Belongs to the disease resistance NB-LRR family.</text>
</comment>
<evidence type="ECO:0000313" key="10">
    <source>
        <dbReference type="Proteomes" id="UP000623129"/>
    </source>
</evidence>
<dbReference type="GO" id="GO:0006952">
    <property type="term" value="P:defense response"/>
    <property type="evidence" value="ECO:0007669"/>
    <property type="project" value="UniProtKB-KW"/>
</dbReference>
<keyword evidence="3" id="KW-0677">Repeat</keyword>
<name>A0A833R3F4_9POAL</name>
<proteinExistence type="inferred from homology"/>
<feature type="coiled-coil region" evidence="6">
    <location>
        <begin position="22"/>
        <end position="56"/>
    </location>
</feature>
<keyword evidence="10" id="KW-1185">Reference proteome</keyword>
<keyword evidence="4" id="KW-0547">Nucleotide-binding</keyword>
<dbReference type="EMBL" id="SWLB01000001">
    <property type="protein sequence ID" value="KAF3341900.1"/>
    <property type="molecule type" value="Genomic_DNA"/>
</dbReference>
<evidence type="ECO:0000256" key="3">
    <source>
        <dbReference type="ARBA" id="ARBA00022737"/>
    </source>
</evidence>
<evidence type="ECO:0000256" key="7">
    <source>
        <dbReference type="SAM" id="MobiDB-lite"/>
    </source>
</evidence>
<dbReference type="Gene3D" id="1.20.5.4130">
    <property type="match status" value="1"/>
</dbReference>
<dbReference type="Proteomes" id="UP000623129">
    <property type="component" value="Unassembled WGS sequence"/>
</dbReference>
<reference evidence="9" key="1">
    <citation type="submission" date="2020-01" db="EMBL/GenBank/DDBJ databases">
        <title>Genome sequence of Kobresia littledalei, the first chromosome-level genome in the family Cyperaceae.</title>
        <authorList>
            <person name="Qu G."/>
        </authorList>
    </citation>
    <scope>NUCLEOTIDE SEQUENCE</scope>
    <source>
        <strain evidence="9">C.B.Clarke</strain>
        <tissue evidence="9">Leaf</tissue>
    </source>
</reference>
<dbReference type="Pfam" id="PF18052">
    <property type="entry name" value="Rx_N"/>
    <property type="match status" value="1"/>
</dbReference>
<evidence type="ECO:0000256" key="2">
    <source>
        <dbReference type="ARBA" id="ARBA00022614"/>
    </source>
</evidence>
<protein>
    <recommendedName>
        <fullName evidence="8">Disease resistance N-terminal domain-containing protein</fullName>
    </recommendedName>
</protein>
<keyword evidence="5" id="KW-0611">Plant defense</keyword>
<evidence type="ECO:0000313" key="9">
    <source>
        <dbReference type="EMBL" id="KAF3341900.1"/>
    </source>
</evidence>
<accession>A0A833R3F4</accession>
<gene>
    <name evidence="9" type="ORF">FCM35_KLT00538</name>
</gene>
<evidence type="ECO:0000256" key="4">
    <source>
        <dbReference type="ARBA" id="ARBA00022741"/>
    </source>
</evidence>
<sequence>MGLGGAISNLLSLGNKLLPSVKASAGDQNHQIEAELERLMRMLERIKATLYDAEQREIRDLSVKLWLKELKRVASPIDRADKGEEVRSFENFYTEPMEQQQHALNKEGEGTSSIQDQTTLNGVEGRYMHLPTMDYVHNSMQDLEENIMQGSPIFEEGQVSNSQPRRSARLLSKNKGVYVNSLEKARITQGYANEDSTRKQSKKRKIKSSNLNNEEYMKTFNPLSIEHAEAVVFIAGVQISEELQKAIEEALKKDDHQGT</sequence>
<dbReference type="GO" id="GO:0000166">
    <property type="term" value="F:nucleotide binding"/>
    <property type="evidence" value="ECO:0007669"/>
    <property type="project" value="UniProtKB-KW"/>
</dbReference>
<feature type="region of interest" description="Disordered" evidence="7">
    <location>
        <begin position="190"/>
        <end position="210"/>
    </location>
</feature>
<keyword evidence="6" id="KW-0175">Coiled coil</keyword>
<evidence type="ECO:0000259" key="8">
    <source>
        <dbReference type="Pfam" id="PF18052"/>
    </source>
</evidence>